<organism evidence="1">
    <name type="scientific">Oryza meridionalis</name>
    <dbReference type="NCBI Taxonomy" id="40149"/>
    <lineage>
        <taxon>Eukaryota</taxon>
        <taxon>Viridiplantae</taxon>
        <taxon>Streptophyta</taxon>
        <taxon>Embryophyta</taxon>
        <taxon>Tracheophyta</taxon>
        <taxon>Spermatophyta</taxon>
        <taxon>Magnoliopsida</taxon>
        <taxon>Liliopsida</taxon>
        <taxon>Poales</taxon>
        <taxon>Poaceae</taxon>
        <taxon>BOP clade</taxon>
        <taxon>Oryzoideae</taxon>
        <taxon>Oryzeae</taxon>
        <taxon>Oryzinae</taxon>
        <taxon>Oryza</taxon>
    </lineage>
</organism>
<dbReference type="GO" id="GO:0008270">
    <property type="term" value="F:zinc ion binding"/>
    <property type="evidence" value="ECO:0007669"/>
    <property type="project" value="InterPro"/>
</dbReference>
<protein>
    <recommendedName>
        <fullName evidence="3">Retrotransposon gag domain-containing protein</fullName>
    </recommendedName>
</protein>
<keyword evidence="2" id="KW-1185">Reference proteome</keyword>
<dbReference type="Gramene" id="OMERI04G06840.1">
    <property type="protein sequence ID" value="OMERI04G06840.1"/>
    <property type="gene ID" value="OMERI04G06840"/>
</dbReference>
<evidence type="ECO:0000313" key="1">
    <source>
        <dbReference type="EnsemblPlants" id="OMERI04G06840.1"/>
    </source>
</evidence>
<dbReference type="Proteomes" id="UP000008021">
    <property type="component" value="Chromosome 4"/>
</dbReference>
<dbReference type="GO" id="GO:0003676">
    <property type="term" value="F:nucleic acid binding"/>
    <property type="evidence" value="ECO:0007669"/>
    <property type="project" value="InterPro"/>
</dbReference>
<proteinExistence type="predicted"/>
<dbReference type="InterPro" id="IPR036875">
    <property type="entry name" value="Znf_CCHC_sf"/>
</dbReference>
<evidence type="ECO:0000313" key="2">
    <source>
        <dbReference type="Proteomes" id="UP000008021"/>
    </source>
</evidence>
<dbReference type="HOGENOM" id="CLU_1328214_0_0_1"/>
<dbReference type="AlphaFoldDB" id="A0A0E0DCG4"/>
<reference evidence="1" key="2">
    <citation type="submission" date="2018-05" db="EMBL/GenBank/DDBJ databases">
        <title>OmerRS3 (Oryza meridionalis Reference Sequence Version 3).</title>
        <authorList>
            <person name="Zhang J."/>
            <person name="Kudrna D."/>
            <person name="Lee S."/>
            <person name="Talag J."/>
            <person name="Welchert J."/>
            <person name="Wing R.A."/>
        </authorList>
    </citation>
    <scope>NUCLEOTIDE SEQUENCE [LARGE SCALE GENOMIC DNA]</scope>
    <source>
        <strain evidence="1">cv. OR44</strain>
    </source>
</reference>
<dbReference type="PANTHER" id="PTHR47481">
    <property type="match status" value="1"/>
</dbReference>
<dbReference type="STRING" id="40149.A0A0E0DCG4"/>
<accession>A0A0E0DCG4</accession>
<evidence type="ECO:0008006" key="3">
    <source>
        <dbReference type="Google" id="ProtNLM"/>
    </source>
</evidence>
<dbReference type="Pfam" id="PF14223">
    <property type="entry name" value="Retrotran_gag_2"/>
    <property type="match status" value="1"/>
</dbReference>
<dbReference type="SUPFAM" id="SSF57756">
    <property type="entry name" value="Retrovirus zinc finger-like domains"/>
    <property type="match status" value="1"/>
</dbReference>
<dbReference type="PANTHER" id="PTHR47481:SF31">
    <property type="entry name" value="OS01G0873500 PROTEIN"/>
    <property type="match status" value="1"/>
</dbReference>
<dbReference type="EnsemblPlants" id="OMERI04G06840.1">
    <property type="protein sequence ID" value="OMERI04G06840.1"/>
    <property type="gene ID" value="OMERI04G06840"/>
</dbReference>
<reference evidence="1" key="1">
    <citation type="submission" date="2015-04" db="UniProtKB">
        <authorList>
            <consortium name="EnsemblPlants"/>
        </authorList>
    </citation>
    <scope>IDENTIFICATION</scope>
</reference>
<sequence length="207" mass="22656">MQTSKEVWQALERMYASQSRARVINTRLALATTQKGNLSVAQYVNKMKGYADEMASAGRRLDDEELVSYILAGLDIEFNPVGGSNSGSAFSASRGSNGGHGNGGYNNSAPRPTCHLCNKVGHTVAKCFKRFDASFTGEEKMAASAVASYGIDTNWYTDTGATDHIMGELDKLTVLPRQQPDPHRERCRIEQRRKLFSKAGVEKVSTL</sequence>
<name>A0A0E0DCG4_9ORYZ</name>